<dbReference type="AlphaFoldDB" id="D6YWY9"/>
<reference evidence="4 5" key="1">
    <citation type="journal article" date="2010" name="PLoS ONE">
        <title>The Waddlia genome: a window into chlamydial biology.</title>
        <authorList>
            <person name="Bertelli C."/>
            <person name="Collyn F."/>
            <person name="Croxatto A."/>
            <person name="Ruckert C."/>
            <person name="Polkinghorne A."/>
            <person name="Kebbi-Beghdadi C."/>
            <person name="Goesmann A."/>
            <person name="Vaughan L."/>
            <person name="Greub G."/>
        </authorList>
    </citation>
    <scope>NUCLEOTIDE SEQUENCE [LARGE SCALE GENOMIC DNA]</scope>
    <source>
        <strain evidence="5">ATCC VR-1470 / WSU 86-1044</strain>
    </source>
</reference>
<dbReference type="PANTHER" id="PTHR43798">
    <property type="entry name" value="MONOACYLGLYCEROL LIPASE"/>
    <property type="match status" value="1"/>
</dbReference>
<dbReference type="InterPro" id="IPR013595">
    <property type="entry name" value="Pept_S33_TAP-like_C"/>
</dbReference>
<organism evidence="4 5">
    <name type="scientific">Waddlia chondrophila (strain ATCC VR-1470 / WSU 86-1044)</name>
    <dbReference type="NCBI Taxonomy" id="716544"/>
    <lineage>
        <taxon>Bacteria</taxon>
        <taxon>Pseudomonadati</taxon>
        <taxon>Chlamydiota</taxon>
        <taxon>Chlamydiia</taxon>
        <taxon>Parachlamydiales</taxon>
        <taxon>Waddliaceae</taxon>
        <taxon>Waddlia</taxon>
    </lineage>
</organism>
<proteinExistence type="predicted"/>
<dbReference type="HOGENOM" id="CLU_020336_13_2_0"/>
<dbReference type="MEROPS" id="S33.979"/>
<keyword evidence="5" id="KW-1185">Reference proteome</keyword>
<dbReference type="EMBL" id="CP001928">
    <property type="protein sequence ID" value="ADI38650.1"/>
    <property type="molecule type" value="Genomic_DNA"/>
</dbReference>
<protein>
    <submittedName>
        <fullName evidence="4">Hydrolase</fullName>
    </submittedName>
</protein>
<gene>
    <name evidence="4" type="ordered locus">wcw_1298</name>
</gene>
<dbReference type="GO" id="GO:0016020">
    <property type="term" value="C:membrane"/>
    <property type="evidence" value="ECO:0007669"/>
    <property type="project" value="TreeGrafter"/>
</dbReference>
<dbReference type="eggNOG" id="COG2267">
    <property type="taxonomic scope" value="Bacteria"/>
</dbReference>
<evidence type="ECO:0000259" key="3">
    <source>
        <dbReference type="Pfam" id="PF08386"/>
    </source>
</evidence>
<accession>D6YWY9</accession>
<keyword evidence="1 4" id="KW-0378">Hydrolase</keyword>
<dbReference type="PANTHER" id="PTHR43798:SF31">
    <property type="entry name" value="AB HYDROLASE SUPERFAMILY PROTEIN YCLE"/>
    <property type="match status" value="1"/>
</dbReference>
<dbReference type="SUPFAM" id="SSF53474">
    <property type="entry name" value="alpha/beta-Hydrolases"/>
    <property type="match status" value="1"/>
</dbReference>
<name>D6YWY9_WADCW</name>
<dbReference type="PRINTS" id="PR00111">
    <property type="entry name" value="ABHYDROLASE"/>
</dbReference>
<feature type="domain" description="Peptidase S33 tripeptidyl aminopeptidase-like C-terminal" evidence="3">
    <location>
        <begin position="166"/>
        <end position="228"/>
    </location>
</feature>
<sequence>MLCLHGWGQTHQNLETLAALLTCSASPILFDLPGFGRSPPPPAVWSADDYANHLASYMTENNIEKASFLGHSFGGKIALCFAEKYPEKIDRLILMAPSGLKPKLSLAKKLRRLGIRTSARFVKAYDRAFGKTIFNDVFTPRFGSSDYQNAGAMRPILVKSVNEDISSKIKSIQCPTLLLWGRKDMETPLEIGERMHRLIAGSKLCIFPHHDHYLCNDVGAHLMADYILDFLRESL</sequence>
<dbReference type="Pfam" id="PF08386">
    <property type="entry name" value="Abhydrolase_4"/>
    <property type="match status" value="1"/>
</dbReference>
<dbReference type="KEGG" id="wch:wcw_1298"/>
<evidence type="ECO:0000313" key="5">
    <source>
        <dbReference type="Proteomes" id="UP000001505"/>
    </source>
</evidence>
<evidence type="ECO:0000313" key="4">
    <source>
        <dbReference type="EMBL" id="ADI38650.1"/>
    </source>
</evidence>
<evidence type="ECO:0000259" key="2">
    <source>
        <dbReference type="Pfam" id="PF00561"/>
    </source>
</evidence>
<dbReference type="GO" id="GO:0016787">
    <property type="term" value="F:hydrolase activity"/>
    <property type="evidence" value="ECO:0007669"/>
    <property type="project" value="UniProtKB-KW"/>
</dbReference>
<dbReference type="Pfam" id="PF00561">
    <property type="entry name" value="Abhydrolase_1"/>
    <property type="match status" value="1"/>
</dbReference>
<dbReference type="InterPro" id="IPR029058">
    <property type="entry name" value="AB_hydrolase_fold"/>
</dbReference>
<dbReference type="InterPro" id="IPR000073">
    <property type="entry name" value="AB_hydrolase_1"/>
</dbReference>
<feature type="domain" description="AB hydrolase-1" evidence="2">
    <location>
        <begin position="1"/>
        <end position="119"/>
    </location>
</feature>
<evidence type="ECO:0000256" key="1">
    <source>
        <dbReference type="ARBA" id="ARBA00022801"/>
    </source>
</evidence>
<dbReference type="STRING" id="716544.wcw_1298"/>
<dbReference type="InterPro" id="IPR050266">
    <property type="entry name" value="AB_hydrolase_sf"/>
</dbReference>
<dbReference type="Proteomes" id="UP000001505">
    <property type="component" value="Chromosome"/>
</dbReference>
<dbReference type="Gene3D" id="3.40.50.1820">
    <property type="entry name" value="alpha/beta hydrolase"/>
    <property type="match status" value="1"/>
</dbReference>